<sequence>MTATQQHMIDAYRALQHGTPPPPPPGRASLRTGEGGDRSGGRRSTPAGRSPKGTGGR</sequence>
<proteinExistence type="predicted"/>
<evidence type="ECO:0000256" key="1">
    <source>
        <dbReference type="SAM" id="MobiDB-lite"/>
    </source>
</evidence>
<accession>A0ABT0I970</accession>
<gene>
    <name evidence="2" type="ORF">M1O15_10710</name>
</gene>
<name>A0ABT0I970_9ACTN</name>
<keyword evidence="3" id="KW-1185">Reference proteome</keyword>
<evidence type="ECO:0000313" key="3">
    <source>
        <dbReference type="Proteomes" id="UP001522868"/>
    </source>
</evidence>
<organism evidence="2 3">
    <name type="scientific">Streptomyces lichenis</name>
    <dbReference type="NCBI Taxonomy" id="2306967"/>
    <lineage>
        <taxon>Bacteria</taxon>
        <taxon>Bacillati</taxon>
        <taxon>Actinomycetota</taxon>
        <taxon>Actinomycetes</taxon>
        <taxon>Kitasatosporales</taxon>
        <taxon>Streptomycetaceae</taxon>
        <taxon>Streptomyces</taxon>
    </lineage>
</organism>
<comment type="caution">
    <text evidence="2">The sequence shown here is derived from an EMBL/GenBank/DDBJ whole genome shotgun (WGS) entry which is preliminary data.</text>
</comment>
<reference evidence="2 3" key="1">
    <citation type="submission" date="2022-04" db="EMBL/GenBank/DDBJ databases">
        <title>Streptomyces sp. nov. LCR6-01 isolated from Lichen of Dirinaria sp.</title>
        <authorList>
            <person name="Kanchanasin P."/>
            <person name="Tanasupawat S."/>
            <person name="Phongsopitanun W."/>
        </authorList>
    </citation>
    <scope>NUCLEOTIDE SEQUENCE [LARGE SCALE GENOMIC DNA]</scope>
    <source>
        <strain evidence="2 3">LCR6-01</strain>
    </source>
</reference>
<dbReference type="Proteomes" id="UP001522868">
    <property type="component" value="Unassembled WGS sequence"/>
</dbReference>
<dbReference type="RefSeq" id="WP_248633250.1">
    <property type="nucleotide sequence ID" value="NZ_JALPTH010000008.1"/>
</dbReference>
<dbReference type="EMBL" id="JALPTH010000008">
    <property type="protein sequence ID" value="MCK8677858.1"/>
    <property type="molecule type" value="Genomic_DNA"/>
</dbReference>
<feature type="region of interest" description="Disordered" evidence="1">
    <location>
        <begin position="1"/>
        <end position="57"/>
    </location>
</feature>
<protein>
    <submittedName>
        <fullName evidence="2">Uncharacterized protein</fullName>
    </submittedName>
</protein>
<evidence type="ECO:0000313" key="2">
    <source>
        <dbReference type="EMBL" id="MCK8677858.1"/>
    </source>
</evidence>